<keyword evidence="6" id="KW-0460">Magnesium</keyword>
<keyword evidence="8 10" id="KW-0238">DNA-binding</keyword>
<comment type="subunit">
    <text evidence="10">Monomer.</text>
</comment>
<dbReference type="InterPro" id="IPR013824">
    <property type="entry name" value="Topo_IA_cen_sub1"/>
</dbReference>
<dbReference type="NCBIfam" id="TIGR01051">
    <property type="entry name" value="topA_bact"/>
    <property type="match status" value="1"/>
</dbReference>
<accession>A0A7V3ZTZ2</accession>
<dbReference type="InterPro" id="IPR028612">
    <property type="entry name" value="Topoisom_1_IA"/>
</dbReference>
<feature type="region of interest" description="Interaction with DNA" evidence="10">
    <location>
        <begin position="165"/>
        <end position="170"/>
    </location>
</feature>
<dbReference type="InterPro" id="IPR000380">
    <property type="entry name" value="Topo_IA"/>
</dbReference>
<evidence type="ECO:0000256" key="7">
    <source>
        <dbReference type="ARBA" id="ARBA00023029"/>
    </source>
</evidence>
<dbReference type="InterPro" id="IPR006171">
    <property type="entry name" value="TOPRIM_dom"/>
</dbReference>
<feature type="active site" description="O-(5'-phospho-DNA)-tyrosine intermediate" evidence="10">
    <location>
        <position position="296"/>
    </location>
</feature>
<feature type="site" description="Interaction with DNA" evidence="10">
    <location>
        <position position="298"/>
    </location>
</feature>
<dbReference type="SMART" id="SM00493">
    <property type="entry name" value="TOPRIM"/>
    <property type="match status" value="1"/>
</dbReference>
<evidence type="ECO:0000256" key="1">
    <source>
        <dbReference type="ARBA" id="ARBA00000213"/>
    </source>
</evidence>
<sequence length="647" mass="75611">MKRLIIVESPTKAQTIKEILKGKYEVIASKGHIKDLPKSRLGVDLANSFEPDFILIKGKGKIIKEIKAAAKKAEEIYIGCDPDREGEAIAYHIFSLIDNEKNKKNIKRILIYEITKEGLFSALNTPSTIDMNKVASHKARRVLDRLVGYLISPLLWKIFGQKNLSAGRVQTVALRILCEREKEIEEFIPKEYWLIFADFGILKALLTKINNQKIEIKSEKEAEKLISEIKKIENFKIKEISKKIKTYEPPPPFITSTLQQEASKILGFSAKKTMSLAQKLFEGVQLKTERVGLITYPRTDSFRINDNFINKIREYIRTNYGEEYLAKKIRKFKEKKFTQGAHEAIRPTDLNKTPEMLKEYLTEEEFRLYHLIYYRTISSQMADAIYEQIKITIVGEGEKNYLFEIEGLKRIFWGYEKGYYEKRKEKIIPELKEGQILFLKEIIKEKHFTQPPPRYTEATLIKKLEKYGIGRPSTYAVIIGTLFERHYVKKENKTLVPTELGKLVNEILIPHFRETFNIGFTRLMEENLDEVEEGKEEWQEVIKKFYEPFTLDLNSFENKIENFKNNILKELDENCPQCGEKLKIRYSRFGKFIACGNYPQCKYVKKENTYLNENCPICGKPLVHRKSRFGSFIACSGYPQCKYKKQE</sequence>
<dbReference type="SMART" id="SM00437">
    <property type="entry name" value="TOP1Ac"/>
    <property type="match status" value="1"/>
</dbReference>
<dbReference type="InterPro" id="IPR013498">
    <property type="entry name" value="Topo_IA_Znf"/>
</dbReference>
<evidence type="ECO:0000259" key="13">
    <source>
        <dbReference type="PROSITE" id="PS52039"/>
    </source>
</evidence>
<feature type="site" description="Interaction with DNA" evidence="10">
    <location>
        <position position="156"/>
    </location>
</feature>
<dbReference type="SUPFAM" id="SSF56712">
    <property type="entry name" value="Prokaryotic type I DNA topoisomerase"/>
    <property type="match status" value="1"/>
</dbReference>
<evidence type="ECO:0000256" key="5">
    <source>
        <dbReference type="ARBA" id="ARBA00022833"/>
    </source>
</evidence>
<dbReference type="InterPro" id="IPR023405">
    <property type="entry name" value="Topo_IA_core_domain"/>
</dbReference>
<evidence type="ECO:0000256" key="8">
    <source>
        <dbReference type="ARBA" id="ARBA00023125"/>
    </source>
</evidence>
<keyword evidence="4" id="KW-0863">Zinc-finger</keyword>
<evidence type="ECO:0000256" key="10">
    <source>
        <dbReference type="HAMAP-Rule" id="MF_00952"/>
    </source>
</evidence>
<evidence type="ECO:0000256" key="2">
    <source>
        <dbReference type="ARBA" id="ARBA00009446"/>
    </source>
</evidence>
<dbReference type="GO" id="GO:0005694">
    <property type="term" value="C:chromosome"/>
    <property type="evidence" value="ECO:0007669"/>
    <property type="project" value="InterPro"/>
</dbReference>
<feature type="site" description="Interaction with DNA" evidence="10">
    <location>
        <position position="144"/>
    </location>
</feature>
<evidence type="ECO:0000256" key="6">
    <source>
        <dbReference type="ARBA" id="ARBA00022842"/>
    </source>
</evidence>
<evidence type="ECO:0000256" key="11">
    <source>
        <dbReference type="SAM" id="Coils"/>
    </source>
</evidence>
<feature type="site" description="Interaction with DNA" evidence="10">
    <location>
        <position position="140"/>
    </location>
</feature>
<dbReference type="Gene3D" id="1.10.290.10">
    <property type="entry name" value="Topoisomerase I, domain 4"/>
    <property type="match status" value="1"/>
</dbReference>
<dbReference type="Pfam" id="PF01131">
    <property type="entry name" value="Topoisom_bac"/>
    <property type="match status" value="1"/>
</dbReference>
<dbReference type="PANTHER" id="PTHR42785:SF1">
    <property type="entry name" value="DNA TOPOISOMERASE"/>
    <property type="match status" value="1"/>
</dbReference>
<keyword evidence="3" id="KW-0479">Metal-binding</keyword>
<feature type="site" description="Interaction with DNA" evidence="10">
    <location>
        <position position="485"/>
    </location>
</feature>
<evidence type="ECO:0000259" key="12">
    <source>
        <dbReference type="PROSITE" id="PS50880"/>
    </source>
</evidence>
<feature type="site" description="Interaction with DNA" evidence="10">
    <location>
        <position position="149"/>
    </location>
</feature>
<dbReference type="PANTHER" id="PTHR42785">
    <property type="entry name" value="DNA TOPOISOMERASE, TYPE IA, CORE"/>
    <property type="match status" value="1"/>
</dbReference>
<comment type="function">
    <text evidence="10">Releases the supercoiling and torsional tension of DNA, which is introduced during the DNA replication and transcription, by transiently cleaving and rejoining one strand of the DNA duplex. Introduces a single-strand break via transesterification at a target site in duplex DNA. The scissile phosphodiester is attacked by the catalytic tyrosine of the enzyme, resulting in the formation of a DNA-(5'-phosphotyrosyl)-enzyme intermediate and the expulsion of a 3'-OH DNA strand. The free DNA strand then undergoes passage around the unbroken strand, thus removing DNA supercoils. Finally, in the religation step, the DNA 3'-OH attacks the covalent intermediate to expel the active-site tyrosine and restore the DNA phosphodiester backbone.</text>
</comment>
<dbReference type="PROSITE" id="PS50880">
    <property type="entry name" value="TOPRIM"/>
    <property type="match status" value="1"/>
</dbReference>
<dbReference type="GO" id="GO:0003677">
    <property type="term" value="F:DNA binding"/>
    <property type="evidence" value="ECO:0007669"/>
    <property type="project" value="UniProtKB-KW"/>
</dbReference>
<dbReference type="HAMAP" id="MF_00952">
    <property type="entry name" value="Topoisom_1_prok"/>
    <property type="match status" value="1"/>
</dbReference>
<dbReference type="AlphaFoldDB" id="A0A7V3ZTZ2"/>
<dbReference type="Gene3D" id="3.40.50.140">
    <property type="match status" value="1"/>
</dbReference>
<keyword evidence="11" id="KW-0175">Coiled coil</keyword>
<reference evidence="14" key="1">
    <citation type="journal article" date="2020" name="mSystems">
        <title>Genome- and Community-Level Interaction Insights into Carbon Utilization and Element Cycling Functions of Hydrothermarchaeota in Hydrothermal Sediment.</title>
        <authorList>
            <person name="Zhou Z."/>
            <person name="Liu Y."/>
            <person name="Xu W."/>
            <person name="Pan J."/>
            <person name="Luo Z.H."/>
            <person name="Li M."/>
        </authorList>
    </citation>
    <scope>NUCLEOTIDE SEQUENCE [LARGE SCALE GENOMIC DNA]</scope>
    <source>
        <strain evidence="14">SpSt-697</strain>
    </source>
</reference>
<gene>
    <name evidence="10 14" type="primary">topA</name>
    <name evidence="14" type="ORF">ENU74_00045</name>
</gene>
<feature type="domain" description="Topo IA-type catalytic" evidence="13">
    <location>
        <begin position="130"/>
        <end position="553"/>
    </location>
</feature>
<name>A0A7V3ZTZ2_UNCW3</name>
<feature type="site" description="Interaction with DNA" evidence="10">
    <location>
        <position position="141"/>
    </location>
</feature>
<dbReference type="CDD" id="cd00186">
    <property type="entry name" value="TOP1Ac"/>
    <property type="match status" value="1"/>
</dbReference>
<dbReference type="EC" id="5.6.2.1" evidence="10"/>
<dbReference type="EMBL" id="DTDR01000002">
    <property type="protein sequence ID" value="HGK62982.1"/>
    <property type="molecule type" value="Genomic_DNA"/>
</dbReference>
<dbReference type="GO" id="GO:0008270">
    <property type="term" value="F:zinc ion binding"/>
    <property type="evidence" value="ECO:0007669"/>
    <property type="project" value="UniProtKB-KW"/>
</dbReference>
<dbReference type="GO" id="GO:0003917">
    <property type="term" value="F:DNA topoisomerase type I (single strand cut, ATP-independent) activity"/>
    <property type="evidence" value="ECO:0007669"/>
    <property type="project" value="UniProtKB-UniRule"/>
</dbReference>
<comment type="catalytic activity">
    <reaction evidence="1 10">
        <text>ATP-independent breakage of single-stranded DNA, followed by passage and rejoining.</text>
        <dbReference type="EC" id="5.6.2.1"/>
    </reaction>
</comment>
<dbReference type="InterPro" id="IPR013497">
    <property type="entry name" value="Topo_IA_cen"/>
</dbReference>
<comment type="similarity">
    <text evidence="2 10">Belongs to the type IA topoisomerase family.</text>
</comment>
<dbReference type="InterPro" id="IPR003602">
    <property type="entry name" value="Topo_IA_DNA-bd_dom"/>
</dbReference>
<evidence type="ECO:0000256" key="9">
    <source>
        <dbReference type="ARBA" id="ARBA00023235"/>
    </source>
</evidence>
<evidence type="ECO:0000313" key="14">
    <source>
        <dbReference type="EMBL" id="HGK62982.1"/>
    </source>
</evidence>
<dbReference type="PROSITE" id="PS52039">
    <property type="entry name" value="TOPO_IA_2"/>
    <property type="match status" value="1"/>
</dbReference>
<dbReference type="Gene3D" id="3.30.65.10">
    <property type="entry name" value="Bacterial Topoisomerase I, domain 1"/>
    <property type="match status" value="2"/>
</dbReference>
<keyword evidence="7 10" id="KW-0799">Topoisomerase</keyword>
<dbReference type="SUPFAM" id="SSF57783">
    <property type="entry name" value="Zinc beta-ribbon"/>
    <property type="match status" value="2"/>
</dbReference>
<dbReference type="Gene3D" id="2.70.20.10">
    <property type="entry name" value="Topoisomerase I, domain 3"/>
    <property type="match status" value="1"/>
</dbReference>
<proteinExistence type="inferred from homology"/>
<dbReference type="InterPro" id="IPR005733">
    <property type="entry name" value="TopoI_bac-type"/>
</dbReference>
<feature type="domain" description="Toprim" evidence="12">
    <location>
        <begin position="2"/>
        <end position="114"/>
    </location>
</feature>
<dbReference type="GO" id="GO:0006265">
    <property type="term" value="P:DNA topological change"/>
    <property type="evidence" value="ECO:0007669"/>
    <property type="project" value="UniProtKB-UniRule"/>
</dbReference>
<dbReference type="Pfam" id="PF01751">
    <property type="entry name" value="Toprim"/>
    <property type="match status" value="1"/>
</dbReference>
<protein>
    <recommendedName>
        <fullName evidence="10">DNA topoisomerase 1</fullName>
        <ecNumber evidence="10">5.6.2.1</ecNumber>
    </recommendedName>
    <alternativeName>
        <fullName evidence="10">DNA topoisomerase I</fullName>
    </alternativeName>
</protein>
<comment type="caution">
    <text evidence="14">The sequence shown here is derived from an EMBL/GenBank/DDBJ whole genome shotgun (WGS) entry which is preliminary data.</text>
</comment>
<organism evidence="14">
    <name type="scientific">candidate division WOR-3 bacterium</name>
    <dbReference type="NCBI Taxonomy" id="2052148"/>
    <lineage>
        <taxon>Bacteria</taxon>
        <taxon>Bacteria division WOR-3</taxon>
    </lineage>
</organism>
<evidence type="ECO:0000256" key="3">
    <source>
        <dbReference type="ARBA" id="ARBA00022723"/>
    </source>
</evidence>
<dbReference type="PRINTS" id="PR00417">
    <property type="entry name" value="PRTPISMRASEI"/>
</dbReference>
<dbReference type="InterPro" id="IPR003601">
    <property type="entry name" value="Topo_IA_2"/>
</dbReference>
<feature type="coiled-coil region" evidence="11">
    <location>
        <begin position="521"/>
        <end position="573"/>
    </location>
</feature>
<feature type="site" description="Interaction with DNA" evidence="10">
    <location>
        <position position="32"/>
    </location>
</feature>
<keyword evidence="5" id="KW-0862">Zinc</keyword>
<keyword evidence="9 10" id="KW-0413">Isomerase</keyword>
<evidence type="ECO:0000256" key="4">
    <source>
        <dbReference type="ARBA" id="ARBA00022771"/>
    </source>
</evidence>
<dbReference type="Gene3D" id="1.10.460.10">
    <property type="entry name" value="Topoisomerase I, domain 2"/>
    <property type="match status" value="1"/>
</dbReference>
<dbReference type="InterPro" id="IPR013826">
    <property type="entry name" value="Topo_IA_cen_sub3"/>
</dbReference>
<dbReference type="Pfam" id="PF01396">
    <property type="entry name" value="Zn_ribbon_Top1"/>
    <property type="match status" value="2"/>
</dbReference>
<dbReference type="SMART" id="SM00436">
    <property type="entry name" value="TOP1Bc"/>
    <property type="match status" value="1"/>
</dbReference>
<dbReference type="InterPro" id="IPR013825">
    <property type="entry name" value="Topo_IA_cen_sub2"/>
</dbReference>